<gene>
    <name evidence="1" type="ORF">SLEP1_g39869</name>
</gene>
<evidence type="ECO:0000313" key="1">
    <source>
        <dbReference type="EMBL" id="GKV31135.1"/>
    </source>
</evidence>
<dbReference type="EMBL" id="BPVZ01000090">
    <property type="protein sequence ID" value="GKV31135.1"/>
    <property type="molecule type" value="Genomic_DNA"/>
</dbReference>
<keyword evidence="2" id="KW-1185">Reference proteome</keyword>
<protein>
    <submittedName>
        <fullName evidence="1">Uncharacterized protein</fullName>
    </submittedName>
</protein>
<organism evidence="1 2">
    <name type="scientific">Rubroshorea leprosula</name>
    <dbReference type="NCBI Taxonomy" id="152421"/>
    <lineage>
        <taxon>Eukaryota</taxon>
        <taxon>Viridiplantae</taxon>
        <taxon>Streptophyta</taxon>
        <taxon>Embryophyta</taxon>
        <taxon>Tracheophyta</taxon>
        <taxon>Spermatophyta</taxon>
        <taxon>Magnoliopsida</taxon>
        <taxon>eudicotyledons</taxon>
        <taxon>Gunneridae</taxon>
        <taxon>Pentapetalae</taxon>
        <taxon>rosids</taxon>
        <taxon>malvids</taxon>
        <taxon>Malvales</taxon>
        <taxon>Dipterocarpaceae</taxon>
        <taxon>Rubroshorea</taxon>
    </lineage>
</organism>
<proteinExistence type="predicted"/>
<reference evidence="1 2" key="1">
    <citation type="journal article" date="2021" name="Commun. Biol.">
        <title>The genome of Shorea leprosula (Dipterocarpaceae) highlights the ecological relevance of drought in aseasonal tropical rainforests.</title>
        <authorList>
            <person name="Ng K.K.S."/>
            <person name="Kobayashi M.J."/>
            <person name="Fawcett J.A."/>
            <person name="Hatakeyama M."/>
            <person name="Paape T."/>
            <person name="Ng C.H."/>
            <person name="Ang C.C."/>
            <person name="Tnah L.H."/>
            <person name="Lee C.T."/>
            <person name="Nishiyama T."/>
            <person name="Sese J."/>
            <person name="O'Brien M.J."/>
            <person name="Copetti D."/>
            <person name="Mohd Noor M.I."/>
            <person name="Ong R.C."/>
            <person name="Putra M."/>
            <person name="Sireger I.Z."/>
            <person name="Indrioko S."/>
            <person name="Kosugi Y."/>
            <person name="Izuno A."/>
            <person name="Isagi Y."/>
            <person name="Lee S.L."/>
            <person name="Shimizu K.K."/>
        </authorList>
    </citation>
    <scope>NUCLEOTIDE SEQUENCE [LARGE SCALE GENOMIC DNA]</scope>
    <source>
        <strain evidence="1">214</strain>
    </source>
</reference>
<evidence type="ECO:0000313" key="2">
    <source>
        <dbReference type="Proteomes" id="UP001054252"/>
    </source>
</evidence>
<name>A0AAV5L1K7_9ROSI</name>
<dbReference type="AlphaFoldDB" id="A0AAV5L1K7"/>
<dbReference type="Proteomes" id="UP001054252">
    <property type="component" value="Unassembled WGS sequence"/>
</dbReference>
<accession>A0AAV5L1K7</accession>
<sequence length="90" mass="10343">MASIPLVLGFEFEEISEEQMSFTVAGRIVVVNPIHGDKVYWVLAKAWANCHDFQVNEIEENFYTVSFMNEYDLNYVPDNAPWAIGVFFST</sequence>
<comment type="caution">
    <text evidence="1">The sequence shown here is derived from an EMBL/GenBank/DDBJ whole genome shotgun (WGS) entry which is preliminary data.</text>
</comment>